<protein>
    <submittedName>
        <fullName evidence="1">Uncharacterized protein</fullName>
    </submittedName>
</protein>
<sequence length="71" mass="7778">MFFFRLLSGRCPMCRSRDPRGCSDALTAAQDALPPRPVNLVSKGHAQIRPLVTHVLSYASPPSELMDKPVA</sequence>
<comment type="caution">
    <text evidence="1">The sequence shown here is derived from an EMBL/GenBank/DDBJ whole genome shotgun (WGS) entry which is preliminary data.</text>
</comment>
<evidence type="ECO:0000313" key="2">
    <source>
        <dbReference type="Proteomes" id="UP000827092"/>
    </source>
</evidence>
<evidence type="ECO:0000313" key="1">
    <source>
        <dbReference type="EMBL" id="KAG8188697.1"/>
    </source>
</evidence>
<keyword evidence="2" id="KW-1185">Reference proteome</keyword>
<name>A0AAV6UWE0_9ARAC</name>
<reference evidence="1 2" key="1">
    <citation type="journal article" date="2022" name="Nat. Ecol. Evol.">
        <title>A masculinizing supergene underlies an exaggerated male reproductive morph in a spider.</title>
        <authorList>
            <person name="Hendrickx F."/>
            <person name="De Corte Z."/>
            <person name="Sonet G."/>
            <person name="Van Belleghem S.M."/>
            <person name="Kostlbacher S."/>
            <person name="Vangestel C."/>
        </authorList>
    </citation>
    <scope>NUCLEOTIDE SEQUENCE [LARGE SCALE GENOMIC DNA]</scope>
    <source>
        <strain evidence="1">W744_W776</strain>
    </source>
</reference>
<accession>A0AAV6UWE0</accession>
<dbReference type="EMBL" id="JAFNEN010000233">
    <property type="protein sequence ID" value="KAG8188697.1"/>
    <property type="molecule type" value="Genomic_DNA"/>
</dbReference>
<dbReference type="AlphaFoldDB" id="A0AAV6UWE0"/>
<gene>
    <name evidence="1" type="ORF">JTE90_003953</name>
</gene>
<dbReference type="Proteomes" id="UP000827092">
    <property type="component" value="Unassembled WGS sequence"/>
</dbReference>
<organism evidence="1 2">
    <name type="scientific">Oedothorax gibbosus</name>
    <dbReference type="NCBI Taxonomy" id="931172"/>
    <lineage>
        <taxon>Eukaryota</taxon>
        <taxon>Metazoa</taxon>
        <taxon>Ecdysozoa</taxon>
        <taxon>Arthropoda</taxon>
        <taxon>Chelicerata</taxon>
        <taxon>Arachnida</taxon>
        <taxon>Araneae</taxon>
        <taxon>Araneomorphae</taxon>
        <taxon>Entelegynae</taxon>
        <taxon>Araneoidea</taxon>
        <taxon>Linyphiidae</taxon>
        <taxon>Erigoninae</taxon>
        <taxon>Oedothorax</taxon>
    </lineage>
</organism>
<proteinExistence type="predicted"/>